<evidence type="ECO:0000313" key="1">
    <source>
        <dbReference type="EMBL" id="MBI6882654.1"/>
    </source>
</evidence>
<name>A0A8I1JIL5_PSEPU</name>
<comment type="caution">
    <text evidence="1">The sequence shown here is derived from an EMBL/GenBank/DDBJ whole genome shotgun (WGS) entry which is preliminary data.</text>
</comment>
<gene>
    <name evidence="1" type="ORF">JEU22_01905</name>
</gene>
<dbReference type="Proteomes" id="UP000637061">
    <property type="component" value="Unassembled WGS sequence"/>
</dbReference>
<reference evidence="1" key="1">
    <citation type="submission" date="2020-12" db="EMBL/GenBank/DDBJ databases">
        <title>Enhanced detection system for hospital associated transmission using whole genome sequencing surveillance.</title>
        <authorList>
            <person name="Harrison L.H."/>
            <person name="Van Tyne D."/>
            <person name="Marsh J.W."/>
            <person name="Griffith M.P."/>
            <person name="Snyder D.J."/>
            <person name="Cooper V.S."/>
            <person name="Mustapha M."/>
        </authorList>
    </citation>
    <scope>NUCLEOTIDE SEQUENCE</scope>
    <source>
        <strain evidence="1">PSB00042</strain>
    </source>
</reference>
<dbReference type="AlphaFoldDB" id="A0A8I1JIL5"/>
<dbReference type="EMBL" id="JAEHTE010000001">
    <property type="protein sequence ID" value="MBI6882654.1"/>
    <property type="molecule type" value="Genomic_DNA"/>
</dbReference>
<evidence type="ECO:0000313" key="2">
    <source>
        <dbReference type="Proteomes" id="UP000637061"/>
    </source>
</evidence>
<accession>A0A8I1JIL5</accession>
<sequence>MTQQPVDDIEIVAALFQLARSGAIYTKEVLLIEAKKLFPDVPEERLLDCRRQLGERLKGSDYLGYSDEYDRQRRRKAS</sequence>
<proteinExistence type="predicted"/>
<organism evidence="1 2">
    <name type="scientific">Pseudomonas putida</name>
    <name type="common">Arthrobacter siderocapsulatus</name>
    <dbReference type="NCBI Taxonomy" id="303"/>
    <lineage>
        <taxon>Bacteria</taxon>
        <taxon>Pseudomonadati</taxon>
        <taxon>Pseudomonadota</taxon>
        <taxon>Gammaproteobacteria</taxon>
        <taxon>Pseudomonadales</taxon>
        <taxon>Pseudomonadaceae</taxon>
        <taxon>Pseudomonas</taxon>
    </lineage>
</organism>
<protein>
    <submittedName>
        <fullName evidence="1">Uncharacterized protein</fullName>
    </submittedName>
</protein>
<dbReference type="RefSeq" id="WP_198746265.1">
    <property type="nucleotide sequence ID" value="NZ_JAEHTE010000001.1"/>
</dbReference>